<accession>A0AAD7DJE4</accession>
<dbReference type="EMBL" id="JARKIE010000048">
    <property type="protein sequence ID" value="KAJ7693053.1"/>
    <property type="molecule type" value="Genomic_DNA"/>
</dbReference>
<keyword evidence="3" id="KW-1185">Reference proteome</keyword>
<evidence type="ECO:0000313" key="2">
    <source>
        <dbReference type="EMBL" id="KAJ7693053.1"/>
    </source>
</evidence>
<dbReference type="Proteomes" id="UP001221757">
    <property type="component" value="Unassembled WGS sequence"/>
</dbReference>
<keyword evidence="1" id="KW-0732">Signal</keyword>
<proteinExistence type="predicted"/>
<name>A0AAD7DJE4_MYCRO</name>
<organism evidence="2 3">
    <name type="scientific">Mycena rosella</name>
    <name type="common">Pink bonnet</name>
    <name type="synonym">Agaricus rosellus</name>
    <dbReference type="NCBI Taxonomy" id="1033263"/>
    <lineage>
        <taxon>Eukaryota</taxon>
        <taxon>Fungi</taxon>
        <taxon>Dikarya</taxon>
        <taxon>Basidiomycota</taxon>
        <taxon>Agaricomycotina</taxon>
        <taxon>Agaricomycetes</taxon>
        <taxon>Agaricomycetidae</taxon>
        <taxon>Agaricales</taxon>
        <taxon>Marasmiineae</taxon>
        <taxon>Mycenaceae</taxon>
        <taxon>Mycena</taxon>
    </lineage>
</organism>
<protein>
    <submittedName>
        <fullName evidence="2">Uncharacterized protein</fullName>
    </submittedName>
</protein>
<feature type="chain" id="PRO_5042281676" evidence="1">
    <location>
        <begin position="19"/>
        <end position="171"/>
    </location>
</feature>
<reference evidence="2" key="1">
    <citation type="submission" date="2023-03" db="EMBL/GenBank/DDBJ databases">
        <title>Massive genome expansion in bonnet fungi (Mycena s.s.) driven by repeated elements and novel gene families across ecological guilds.</title>
        <authorList>
            <consortium name="Lawrence Berkeley National Laboratory"/>
            <person name="Harder C.B."/>
            <person name="Miyauchi S."/>
            <person name="Viragh M."/>
            <person name="Kuo A."/>
            <person name="Thoen E."/>
            <person name="Andreopoulos B."/>
            <person name="Lu D."/>
            <person name="Skrede I."/>
            <person name="Drula E."/>
            <person name="Henrissat B."/>
            <person name="Morin E."/>
            <person name="Kohler A."/>
            <person name="Barry K."/>
            <person name="LaButti K."/>
            <person name="Morin E."/>
            <person name="Salamov A."/>
            <person name="Lipzen A."/>
            <person name="Mereny Z."/>
            <person name="Hegedus B."/>
            <person name="Baldrian P."/>
            <person name="Stursova M."/>
            <person name="Weitz H."/>
            <person name="Taylor A."/>
            <person name="Grigoriev I.V."/>
            <person name="Nagy L.G."/>
            <person name="Martin F."/>
            <person name="Kauserud H."/>
        </authorList>
    </citation>
    <scope>NUCLEOTIDE SEQUENCE</scope>
    <source>
        <strain evidence="2">CBHHK067</strain>
    </source>
</reference>
<dbReference type="AlphaFoldDB" id="A0AAD7DJE4"/>
<gene>
    <name evidence="2" type="ORF">B0H17DRAFT_1280285</name>
</gene>
<evidence type="ECO:0000313" key="3">
    <source>
        <dbReference type="Proteomes" id="UP001221757"/>
    </source>
</evidence>
<comment type="caution">
    <text evidence="2">The sequence shown here is derived from an EMBL/GenBank/DDBJ whole genome shotgun (WGS) entry which is preliminary data.</text>
</comment>
<sequence length="171" mass="18774">MFSKILVFGFAALALVGAVPSPQVPIVSCSISDPTRTAPSFSSKKPDEPIFTVRKYTPPGPLGQWKKVEEAGPDTYRIANANLITPTFVNSEDPMGKSFPGQLMKPMNSSSWPRRDTFVIGLPNGEGVWTIDKAPKISPVTFSPFIVTGSATQQWSLWPVEFERYPEVVEL</sequence>
<evidence type="ECO:0000256" key="1">
    <source>
        <dbReference type="SAM" id="SignalP"/>
    </source>
</evidence>
<feature type="signal peptide" evidence="1">
    <location>
        <begin position="1"/>
        <end position="18"/>
    </location>
</feature>